<dbReference type="GO" id="GO:0016020">
    <property type="term" value="C:membrane"/>
    <property type="evidence" value="ECO:0007669"/>
    <property type="project" value="UniProtKB-SubCell"/>
</dbReference>
<evidence type="ECO:0000256" key="4">
    <source>
        <dbReference type="ARBA" id="ARBA00022544"/>
    </source>
</evidence>
<keyword evidence="3" id="KW-0813">Transport</keyword>
<evidence type="ECO:0000313" key="10">
    <source>
        <dbReference type="Proteomes" id="UP000501868"/>
    </source>
</evidence>
<gene>
    <name evidence="9" type="ORF">HFZ78_17475</name>
</gene>
<dbReference type="Proteomes" id="UP000501868">
    <property type="component" value="Chromosome"/>
</dbReference>
<feature type="transmembrane region" description="Helical" evidence="8">
    <location>
        <begin position="44"/>
        <end position="66"/>
    </location>
</feature>
<feature type="transmembrane region" description="Helical" evidence="8">
    <location>
        <begin position="149"/>
        <end position="172"/>
    </location>
</feature>
<feature type="transmembrane region" description="Helical" evidence="8">
    <location>
        <begin position="222"/>
        <end position="242"/>
    </location>
</feature>
<evidence type="ECO:0000313" key="9">
    <source>
        <dbReference type="EMBL" id="QIZ08294.1"/>
    </source>
</evidence>
<dbReference type="GO" id="GO:0009847">
    <property type="term" value="P:spore germination"/>
    <property type="evidence" value="ECO:0007669"/>
    <property type="project" value="InterPro"/>
</dbReference>
<keyword evidence="6 8" id="KW-1133">Transmembrane helix</keyword>
<evidence type="ECO:0000256" key="7">
    <source>
        <dbReference type="ARBA" id="ARBA00023136"/>
    </source>
</evidence>
<feature type="transmembrane region" description="Helical" evidence="8">
    <location>
        <begin position="271"/>
        <end position="293"/>
    </location>
</feature>
<keyword evidence="4" id="KW-0309">Germination</keyword>
<sequence>MSKQVNESLTVSPFFLFFLIHSTQTGVGLLNYQSKIIKGAEQNAWVSVALVGISFHFIIWIIFFLLKKSNNGDIMSLHQQLFGRFLGNALNLFFYGYMLLIVSTVIRSYLSVLITWVFPYTPIWVLSIIMILVISYIVIGGFRVITGICFWGMVIPTLLILTLYFPLQYAYWTNLLPVFNHSLNDYFVSAKNSVLMYTGPEFLLLYFPFIKNNKISQKWAHISQIYTTILYLFITILSFVYFSHGQLEHTLWATLIMSKIIQLPFVERFEYIYIFTWLLVILPQCCISLWGGIRILKESFKLNSKMSLWLSIFIVHFIVINIKSKTDVDEMGSFLTLISSSFIYIYLPILFIILIIIQVVKKFVRINP</sequence>
<evidence type="ECO:0000256" key="6">
    <source>
        <dbReference type="ARBA" id="ARBA00022989"/>
    </source>
</evidence>
<dbReference type="NCBIfam" id="TIGR00912">
    <property type="entry name" value="2A0309"/>
    <property type="match status" value="1"/>
</dbReference>
<protein>
    <submittedName>
        <fullName evidence="9">GerAB/ArcD/ProY family transporter</fullName>
    </submittedName>
</protein>
<comment type="similarity">
    <text evidence="2">Belongs to the amino acid-polyamine-organocation (APC) superfamily. Spore germination protein (SGP) (TC 2.A.3.9) family.</text>
</comment>
<feature type="transmembrane region" description="Helical" evidence="8">
    <location>
        <begin position="334"/>
        <end position="357"/>
    </location>
</feature>
<dbReference type="AlphaFoldDB" id="A0A6H1P3X4"/>
<dbReference type="PANTHER" id="PTHR34975">
    <property type="entry name" value="SPORE GERMINATION PROTEIN A2"/>
    <property type="match status" value="1"/>
</dbReference>
<reference evidence="9 10" key="1">
    <citation type="submission" date="2020-04" db="EMBL/GenBank/DDBJ databases">
        <title>Genome-Wide Identification of 5-Methylcytosine Sites in Bacterial Genomes By High-Throughput Sequencing of MspJI Restriction Fragments.</title>
        <authorList>
            <person name="Wu V."/>
        </authorList>
    </citation>
    <scope>NUCLEOTIDE SEQUENCE [LARGE SCALE GENOMIC DNA]</scope>
    <source>
        <strain evidence="9 10">S2</strain>
    </source>
</reference>
<dbReference type="InterPro" id="IPR004761">
    <property type="entry name" value="Spore_GerAB"/>
</dbReference>
<organism evidence="9 10">
    <name type="scientific">Priestia megaterium</name>
    <name type="common">Bacillus megaterium</name>
    <dbReference type="NCBI Taxonomy" id="1404"/>
    <lineage>
        <taxon>Bacteria</taxon>
        <taxon>Bacillati</taxon>
        <taxon>Bacillota</taxon>
        <taxon>Bacilli</taxon>
        <taxon>Bacillales</taxon>
        <taxon>Bacillaceae</taxon>
        <taxon>Priestia</taxon>
    </lineage>
</organism>
<comment type="subcellular location">
    <subcellularLocation>
        <location evidence="1">Membrane</location>
        <topology evidence="1">Multi-pass membrane protein</topology>
    </subcellularLocation>
</comment>
<name>A0A6H1P3X4_PRIMG</name>
<evidence type="ECO:0000256" key="3">
    <source>
        <dbReference type="ARBA" id="ARBA00022448"/>
    </source>
</evidence>
<keyword evidence="5 8" id="KW-0812">Transmembrane</keyword>
<dbReference type="PANTHER" id="PTHR34975:SF2">
    <property type="entry name" value="SPORE GERMINATION PROTEIN A2"/>
    <property type="match status" value="1"/>
</dbReference>
<evidence type="ECO:0000256" key="2">
    <source>
        <dbReference type="ARBA" id="ARBA00007998"/>
    </source>
</evidence>
<feature type="transmembrane region" description="Helical" evidence="8">
    <location>
        <begin position="86"/>
        <end position="110"/>
    </location>
</feature>
<accession>A0A6H1P3X4</accession>
<evidence type="ECO:0000256" key="8">
    <source>
        <dbReference type="SAM" id="Phobius"/>
    </source>
</evidence>
<evidence type="ECO:0000256" key="5">
    <source>
        <dbReference type="ARBA" id="ARBA00022692"/>
    </source>
</evidence>
<feature type="transmembrane region" description="Helical" evidence="8">
    <location>
        <begin position="122"/>
        <end position="142"/>
    </location>
</feature>
<reference evidence="9 10" key="2">
    <citation type="submission" date="2020-04" db="EMBL/GenBank/DDBJ databases">
        <authorList>
            <person name="Fomenkov A."/>
            <person name="Anton B.P."/>
            <person name="Roberts R.J."/>
        </authorList>
    </citation>
    <scope>NUCLEOTIDE SEQUENCE [LARGE SCALE GENOMIC DNA]</scope>
    <source>
        <strain evidence="9 10">S2</strain>
    </source>
</reference>
<proteinExistence type="inferred from homology"/>
<feature type="transmembrane region" description="Helical" evidence="8">
    <location>
        <begin position="305"/>
        <end position="322"/>
    </location>
</feature>
<dbReference type="Pfam" id="PF03845">
    <property type="entry name" value="Spore_permease"/>
    <property type="match status" value="1"/>
</dbReference>
<feature type="transmembrane region" description="Helical" evidence="8">
    <location>
        <begin position="192"/>
        <end position="210"/>
    </location>
</feature>
<evidence type="ECO:0000256" key="1">
    <source>
        <dbReference type="ARBA" id="ARBA00004141"/>
    </source>
</evidence>
<keyword evidence="7 8" id="KW-0472">Membrane</keyword>
<dbReference type="EMBL" id="CP051128">
    <property type="protein sequence ID" value="QIZ08294.1"/>
    <property type="molecule type" value="Genomic_DNA"/>
</dbReference>